<sequence>MLYHLETKEYINLELTLFSGQIFSFKKTDCSSYTGVFNNEIITFHQRDKEVYYDYSRNIQKELEYFFTLDISYIPLLLNWRETCNFYKLEYNGLRLLRCDLLECIFTFICSSNNTVKRITQMVSYLFSKGKYLGTINDQKFYAFPTLDKLNDVDDLINNKFGYRAEYVCKTAEKLINYSNDYKILRNKCLEKDFLVSLHGIGNKVSDCIKLMALEQFNIVPIDTHIYKAMKLIFNDNRKLSKSNYKEFQERFYSKFGDCCGIAQLYIFKEYLDKNILKKHQI</sequence>
<evidence type="ECO:0000259" key="10">
    <source>
        <dbReference type="SMART" id="SM00478"/>
    </source>
</evidence>
<dbReference type="CDD" id="cd00056">
    <property type="entry name" value="ENDO3c"/>
    <property type="match status" value="1"/>
</dbReference>
<dbReference type="Gene3D" id="1.10.340.30">
    <property type="entry name" value="Hypothetical protein, domain 2"/>
    <property type="match status" value="1"/>
</dbReference>
<keyword evidence="7" id="KW-0511">Multifunctional enzyme</keyword>
<dbReference type="HOGENOM" id="CLU_027543_3_2_1"/>
<dbReference type="InterPro" id="IPR003265">
    <property type="entry name" value="HhH-GPD_domain"/>
</dbReference>
<evidence type="ECO:0000256" key="3">
    <source>
        <dbReference type="ARBA" id="ARBA00022763"/>
    </source>
</evidence>
<dbReference type="GO" id="GO:0140078">
    <property type="term" value="F:class I DNA-(apurinic or apyrimidinic site) endonuclease activity"/>
    <property type="evidence" value="ECO:0007669"/>
    <property type="project" value="UniProtKB-EC"/>
</dbReference>
<reference evidence="11 12" key="2">
    <citation type="submission" date="2014-03" db="EMBL/GenBank/DDBJ databases">
        <title>The Genome Sequence of Anncaliia algerae insect isolate PRA339.</title>
        <authorList>
            <consortium name="The Broad Institute Genome Sequencing Platform"/>
            <consortium name="The Broad Institute Genome Sequencing Center for Infectious Disease"/>
            <person name="Cuomo C."/>
            <person name="Becnel J."/>
            <person name="Sanscrainte N."/>
            <person name="Walker B."/>
            <person name="Young S.K."/>
            <person name="Zeng Q."/>
            <person name="Gargeya S."/>
            <person name="Fitzgerald M."/>
            <person name="Haas B."/>
            <person name="Abouelleil A."/>
            <person name="Alvarado L."/>
            <person name="Arachchi H.M."/>
            <person name="Berlin A.M."/>
            <person name="Chapman S.B."/>
            <person name="Dewar J."/>
            <person name="Goldberg J."/>
            <person name="Griggs A."/>
            <person name="Gujja S."/>
            <person name="Hansen M."/>
            <person name="Howarth C."/>
            <person name="Imamovic A."/>
            <person name="Larimer J."/>
            <person name="McCowan C."/>
            <person name="Murphy C."/>
            <person name="Neiman D."/>
            <person name="Pearson M."/>
            <person name="Priest M."/>
            <person name="Roberts A."/>
            <person name="Saif S."/>
            <person name="Shea T."/>
            <person name="Sisk P."/>
            <person name="Sykes S."/>
            <person name="Wortman J."/>
            <person name="Nusbaum C."/>
            <person name="Birren B."/>
        </authorList>
    </citation>
    <scope>NUCLEOTIDE SEQUENCE [LARGE SCALE GENOMIC DNA]</scope>
    <source>
        <strain evidence="11 12">PRA339</strain>
    </source>
</reference>
<dbReference type="InterPro" id="IPR012904">
    <property type="entry name" value="OGG_N"/>
</dbReference>
<dbReference type="EC" id="4.2.99.18" evidence="2"/>
<keyword evidence="4" id="KW-0378">Hydrolase</keyword>
<dbReference type="GO" id="GO:0006285">
    <property type="term" value="P:base-excision repair, AP site formation"/>
    <property type="evidence" value="ECO:0007669"/>
    <property type="project" value="TreeGrafter"/>
</dbReference>
<evidence type="ECO:0000256" key="6">
    <source>
        <dbReference type="ARBA" id="ARBA00023239"/>
    </source>
</evidence>
<gene>
    <name evidence="11" type="ORF">H312_02864</name>
</gene>
<dbReference type="GO" id="GO:0034039">
    <property type="term" value="F:8-oxo-7,8-dihydroguanine DNA N-glycosylase activity"/>
    <property type="evidence" value="ECO:0007669"/>
    <property type="project" value="TreeGrafter"/>
</dbReference>
<dbReference type="InterPro" id="IPR011257">
    <property type="entry name" value="DNA_glycosylase"/>
</dbReference>
<dbReference type="VEuPathDB" id="MicrosporidiaDB:H312_02864"/>
<evidence type="ECO:0000256" key="2">
    <source>
        <dbReference type="ARBA" id="ARBA00012720"/>
    </source>
</evidence>
<dbReference type="SUPFAM" id="SSF55945">
    <property type="entry name" value="TATA-box binding protein-like"/>
    <property type="match status" value="1"/>
</dbReference>
<evidence type="ECO:0000256" key="8">
    <source>
        <dbReference type="ARBA" id="ARBA00023295"/>
    </source>
</evidence>
<dbReference type="GO" id="GO:0005634">
    <property type="term" value="C:nucleus"/>
    <property type="evidence" value="ECO:0007669"/>
    <property type="project" value="TreeGrafter"/>
</dbReference>
<dbReference type="Gene3D" id="3.30.310.40">
    <property type="match status" value="1"/>
</dbReference>
<dbReference type="GO" id="GO:0003684">
    <property type="term" value="F:damaged DNA binding"/>
    <property type="evidence" value="ECO:0007669"/>
    <property type="project" value="InterPro"/>
</dbReference>
<dbReference type="PANTHER" id="PTHR10242">
    <property type="entry name" value="8-OXOGUANINE DNA GLYCOSYLASE"/>
    <property type="match status" value="1"/>
</dbReference>
<comment type="catalytic activity">
    <reaction evidence="9">
        <text>2'-deoxyribonucleotide-(2'-deoxyribose 5'-phosphate)-2'-deoxyribonucleotide-DNA = a 3'-end 2'-deoxyribonucleotide-(2,3-dehydro-2,3-deoxyribose 5'-phosphate)-DNA + a 5'-end 5'-phospho-2'-deoxyribonucleoside-DNA + H(+)</text>
        <dbReference type="Rhea" id="RHEA:66592"/>
        <dbReference type="Rhea" id="RHEA-COMP:13180"/>
        <dbReference type="Rhea" id="RHEA-COMP:16897"/>
        <dbReference type="Rhea" id="RHEA-COMP:17067"/>
        <dbReference type="ChEBI" id="CHEBI:15378"/>
        <dbReference type="ChEBI" id="CHEBI:136412"/>
        <dbReference type="ChEBI" id="CHEBI:157695"/>
        <dbReference type="ChEBI" id="CHEBI:167181"/>
        <dbReference type="EC" id="4.2.99.18"/>
    </reaction>
</comment>
<evidence type="ECO:0000256" key="5">
    <source>
        <dbReference type="ARBA" id="ARBA00023204"/>
    </source>
</evidence>
<dbReference type="PANTHER" id="PTHR10242:SF2">
    <property type="entry name" value="N-GLYCOSYLASE_DNA LYASE"/>
    <property type="match status" value="1"/>
</dbReference>
<evidence type="ECO:0000256" key="9">
    <source>
        <dbReference type="ARBA" id="ARBA00044632"/>
    </source>
</evidence>
<evidence type="ECO:0000313" key="12">
    <source>
        <dbReference type="Proteomes" id="UP000030655"/>
    </source>
</evidence>
<keyword evidence="3" id="KW-0227">DNA damage</keyword>
<dbReference type="SMART" id="SM00478">
    <property type="entry name" value="ENDO3c"/>
    <property type="match status" value="1"/>
</dbReference>
<dbReference type="Pfam" id="PF00730">
    <property type="entry name" value="HhH-GPD"/>
    <property type="match status" value="1"/>
</dbReference>
<keyword evidence="12" id="KW-1185">Reference proteome</keyword>
<feature type="domain" description="HhH-GPD" evidence="10">
    <location>
        <begin position="110"/>
        <end position="272"/>
    </location>
</feature>
<proteinExistence type="inferred from homology"/>
<keyword evidence="8" id="KW-0326">Glycosidase</keyword>
<dbReference type="GO" id="GO:0006289">
    <property type="term" value="P:nucleotide-excision repair"/>
    <property type="evidence" value="ECO:0007669"/>
    <property type="project" value="InterPro"/>
</dbReference>
<dbReference type="AlphaFoldDB" id="A0A059EYF2"/>
<dbReference type="Proteomes" id="UP000030655">
    <property type="component" value="Unassembled WGS sequence"/>
</dbReference>
<organism evidence="11 12">
    <name type="scientific">Anncaliia algerae PRA339</name>
    <dbReference type="NCBI Taxonomy" id="1288291"/>
    <lineage>
        <taxon>Eukaryota</taxon>
        <taxon>Fungi</taxon>
        <taxon>Fungi incertae sedis</taxon>
        <taxon>Microsporidia</taxon>
        <taxon>Tubulinosematoidea</taxon>
        <taxon>Tubulinosematidae</taxon>
        <taxon>Anncaliia</taxon>
    </lineage>
</organism>
<evidence type="ECO:0000256" key="4">
    <source>
        <dbReference type="ARBA" id="ARBA00022801"/>
    </source>
</evidence>
<name>A0A059EYF2_9MICR</name>
<evidence type="ECO:0000256" key="7">
    <source>
        <dbReference type="ARBA" id="ARBA00023268"/>
    </source>
</evidence>
<accession>A0A059EYF2</accession>
<keyword evidence="5" id="KW-0234">DNA repair</keyword>
<keyword evidence="6" id="KW-0456">Lyase</keyword>
<comment type="similarity">
    <text evidence="1">Belongs to the type-1 OGG1 family.</text>
</comment>
<dbReference type="Gene3D" id="1.10.1670.10">
    <property type="entry name" value="Helix-hairpin-Helix base-excision DNA repair enzymes (C-terminal)"/>
    <property type="match status" value="1"/>
</dbReference>
<dbReference type="InterPro" id="IPR052054">
    <property type="entry name" value="Oxidative_DNA_repair_enzyme"/>
</dbReference>
<evidence type="ECO:0000256" key="1">
    <source>
        <dbReference type="ARBA" id="ARBA00010679"/>
    </source>
</evidence>
<dbReference type="STRING" id="1288291.A0A059EYF2"/>
<dbReference type="Pfam" id="PF07934">
    <property type="entry name" value="OGG_N"/>
    <property type="match status" value="1"/>
</dbReference>
<dbReference type="SUPFAM" id="SSF48150">
    <property type="entry name" value="DNA-glycosylase"/>
    <property type="match status" value="1"/>
</dbReference>
<dbReference type="OrthoDB" id="238681at2759"/>
<dbReference type="InterPro" id="IPR023170">
    <property type="entry name" value="HhH_base_excis_C"/>
</dbReference>
<dbReference type="EMBL" id="KK365233">
    <property type="protein sequence ID" value="KCZ79751.1"/>
    <property type="molecule type" value="Genomic_DNA"/>
</dbReference>
<evidence type="ECO:0000313" key="11">
    <source>
        <dbReference type="EMBL" id="KCZ79751.1"/>
    </source>
</evidence>
<protein>
    <recommendedName>
        <fullName evidence="2">DNA-(apurinic or apyrimidinic site) lyase</fullName>
        <ecNumber evidence="2">4.2.99.18</ecNumber>
    </recommendedName>
</protein>
<reference evidence="12" key="1">
    <citation type="submission" date="2013-02" db="EMBL/GenBank/DDBJ databases">
        <authorList>
            <consortium name="The Broad Institute Genome Sequencing Platform"/>
            <person name="Cuomo C."/>
            <person name="Becnel J."/>
            <person name="Sanscrainte N."/>
            <person name="Walker B."/>
            <person name="Young S.K."/>
            <person name="Zeng Q."/>
            <person name="Gargeya S."/>
            <person name="Fitzgerald M."/>
            <person name="Haas B."/>
            <person name="Abouelleil A."/>
            <person name="Alvarado L."/>
            <person name="Arachchi H.M."/>
            <person name="Berlin A.M."/>
            <person name="Chapman S.B."/>
            <person name="Dewar J."/>
            <person name="Goldberg J."/>
            <person name="Griggs A."/>
            <person name="Gujja S."/>
            <person name="Hansen M."/>
            <person name="Howarth C."/>
            <person name="Imamovic A."/>
            <person name="Larimer J."/>
            <person name="McCowan C."/>
            <person name="Murphy C."/>
            <person name="Neiman D."/>
            <person name="Pearson M."/>
            <person name="Priest M."/>
            <person name="Roberts A."/>
            <person name="Saif S."/>
            <person name="Shea T."/>
            <person name="Sisk P."/>
            <person name="Sykes S."/>
            <person name="Wortman J."/>
            <person name="Nusbaum C."/>
            <person name="Birren B."/>
        </authorList>
    </citation>
    <scope>NUCLEOTIDE SEQUENCE [LARGE SCALE GENOMIC DNA]</scope>
    <source>
        <strain evidence="12">PRA339</strain>
    </source>
</reference>